<evidence type="ECO:0000313" key="3">
    <source>
        <dbReference type="Proteomes" id="UP000886829"/>
    </source>
</evidence>
<reference evidence="2" key="2">
    <citation type="submission" date="2021-04" db="EMBL/GenBank/DDBJ databases">
        <authorList>
            <person name="Gilroy R."/>
        </authorList>
    </citation>
    <scope>NUCLEOTIDE SEQUENCE</scope>
    <source>
        <strain evidence="2">USASDec5-558</strain>
    </source>
</reference>
<protein>
    <submittedName>
        <fullName evidence="2">Uncharacterized protein</fullName>
    </submittedName>
</protein>
<dbReference type="AlphaFoldDB" id="A0A9D2B1V9"/>
<organism evidence="2 3">
    <name type="scientific">Candidatus Anaerobiospirillum pullistercoris</name>
    <dbReference type="NCBI Taxonomy" id="2838452"/>
    <lineage>
        <taxon>Bacteria</taxon>
        <taxon>Pseudomonadati</taxon>
        <taxon>Pseudomonadota</taxon>
        <taxon>Gammaproteobacteria</taxon>
        <taxon>Aeromonadales</taxon>
        <taxon>Succinivibrionaceae</taxon>
        <taxon>Anaerobiospirillum</taxon>
    </lineage>
</organism>
<reference evidence="2" key="1">
    <citation type="journal article" date="2021" name="PeerJ">
        <title>Extensive microbial diversity within the chicken gut microbiome revealed by metagenomics and culture.</title>
        <authorList>
            <person name="Gilroy R."/>
            <person name="Ravi A."/>
            <person name="Getino M."/>
            <person name="Pursley I."/>
            <person name="Horton D.L."/>
            <person name="Alikhan N.F."/>
            <person name="Baker D."/>
            <person name="Gharbi K."/>
            <person name="Hall N."/>
            <person name="Watson M."/>
            <person name="Adriaenssens E.M."/>
            <person name="Foster-Nyarko E."/>
            <person name="Jarju S."/>
            <person name="Secka A."/>
            <person name="Antonio M."/>
            <person name="Oren A."/>
            <person name="Chaudhuri R.R."/>
            <person name="La Ragione R."/>
            <person name="Hildebrand F."/>
            <person name="Pallen M.J."/>
        </authorList>
    </citation>
    <scope>NUCLEOTIDE SEQUENCE</scope>
    <source>
        <strain evidence="2">USASDec5-558</strain>
    </source>
</reference>
<dbReference type="Proteomes" id="UP000886829">
    <property type="component" value="Unassembled WGS sequence"/>
</dbReference>
<sequence length="213" mass="23092">MSETQNVPAPAGGDPAAPTTPSKVAPLNLQAGINVTLLGRNIDALYSHNQDAQQNTHNTILIAPTDFSEPKTISFGEMIDQFKQSFGMGDTDVKQLENAVNSTAKQGSAFDINQLKISLNSAFLYLDHVKAPNAEKGQIEKCEYALSVFVDLSDFLPDLGFIKINSVFFNLWNLTPEQQQKVMHVADLETTRRQILGEPAPAALPAPEPSPAS</sequence>
<evidence type="ECO:0000313" key="2">
    <source>
        <dbReference type="EMBL" id="HIX57414.1"/>
    </source>
</evidence>
<feature type="compositionally biased region" description="Low complexity" evidence="1">
    <location>
        <begin position="8"/>
        <end position="21"/>
    </location>
</feature>
<gene>
    <name evidence="2" type="ORF">H9850_08095</name>
</gene>
<accession>A0A9D2B1V9</accession>
<evidence type="ECO:0000256" key="1">
    <source>
        <dbReference type="SAM" id="MobiDB-lite"/>
    </source>
</evidence>
<feature type="region of interest" description="Disordered" evidence="1">
    <location>
        <begin position="1"/>
        <end position="23"/>
    </location>
</feature>
<comment type="caution">
    <text evidence="2">The sequence shown here is derived from an EMBL/GenBank/DDBJ whole genome shotgun (WGS) entry which is preliminary data.</text>
</comment>
<name>A0A9D2B1V9_9GAMM</name>
<proteinExistence type="predicted"/>
<dbReference type="EMBL" id="DXEV01000161">
    <property type="protein sequence ID" value="HIX57414.1"/>
    <property type="molecule type" value="Genomic_DNA"/>
</dbReference>